<keyword evidence="4" id="KW-1015">Disulfide bond</keyword>
<evidence type="ECO:0000259" key="8">
    <source>
        <dbReference type="PROSITE" id="PS51914"/>
    </source>
</evidence>
<dbReference type="Gene3D" id="2.70.130.10">
    <property type="entry name" value="Mannose-6-phosphate receptor binding domain"/>
    <property type="match status" value="2"/>
</dbReference>
<dbReference type="GO" id="GO:0030970">
    <property type="term" value="P:retrograde protein transport, ER to cytosol"/>
    <property type="evidence" value="ECO:0007669"/>
    <property type="project" value="TreeGrafter"/>
</dbReference>
<proteinExistence type="predicted"/>
<accession>A0A158Q507</accession>
<evidence type="ECO:0000256" key="3">
    <source>
        <dbReference type="ARBA" id="ARBA00022824"/>
    </source>
</evidence>
<dbReference type="FunFam" id="2.70.130.10:FF:000001">
    <property type="entry name" value="Endoplasmic reticulum lectin 1"/>
    <property type="match status" value="1"/>
</dbReference>
<dbReference type="InterPro" id="IPR012913">
    <property type="entry name" value="OS9-like_dom"/>
</dbReference>
<evidence type="ECO:0000256" key="6">
    <source>
        <dbReference type="ARBA" id="ARBA00041108"/>
    </source>
</evidence>
<dbReference type="PANTHER" id="PTHR15414:SF0">
    <property type="entry name" value="ENDOPLASMIC RETICULUM LECTIN 1"/>
    <property type="match status" value="1"/>
</dbReference>
<dbReference type="SUPFAM" id="SSF50911">
    <property type="entry name" value="Mannose 6-phosphate receptor domain"/>
    <property type="match status" value="2"/>
</dbReference>
<evidence type="ECO:0000256" key="2">
    <source>
        <dbReference type="ARBA" id="ARBA00022729"/>
    </source>
</evidence>
<comment type="subcellular location">
    <subcellularLocation>
        <location evidence="1">Endoplasmic reticulum</location>
    </subcellularLocation>
</comment>
<dbReference type="GO" id="GO:0005788">
    <property type="term" value="C:endoplasmic reticulum lumen"/>
    <property type="evidence" value="ECO:0007669"/>
    <property type="project" value="TreeGrafter"/>
</dbReference>
<dbReference type="PROSITE" id="PS51914">
    <property type="entry name" value="MRH"/>
    <property type="match status" value="2"/>
</dbReference>
<keyword evidence="3" id="KW-0256">Endoplasmic reticulum</keyword>
<protein>
    <recommendedName>
        <fullName evidence="6">Endoplasmic reticulum lectin 1</fullName>
    </recommendedName>
    <alternativeName>
        <fullName evidence="7">ER lectin</fullName>
    </alternativeName>
</protein>
<reference evidence="10" key="1">
    <citation type="submission" date="2016-04" db="UniProtKB">
        <authorList>
            <consortium name="WormBaseParasite"/>
        </authorList>
    </citation>
    <scope>IDENTIFICATION</scope>
</reference>
<feature type="domain" description="MRH" evidence="8">
    <location>
        <begin position="307"/>
        <end position="433"/>
    </location>
</feature>
<keyword evidence="2" id="KW-0732">Signal</keyword>
<evidence type="ECO:0000256" key="7">
    <source>
        <dbReference type="ARBA" id="ARBA00041661"/>
    </source>
</evidence>
<sequence length="452" mass="52266">LRSDIPDSLLSTESMNRDDRSFIQLASKDDENYFCSIPFPQIKNQMYRGPSPNELLQSLYTEFVCSYWLDLYWTYELCHGRYILQYHNDGKEIVKSPRSEFYLGYFRREASKLDDKLFDHFNPPIRKIDNKEGGYYPVTYRQGTVCDLTGKPRETVVIYVCKENAKDQIYSIAEISSCSYEIIVLTKRLCLHPSFQPKAPTNNEVVCYATDSEQKEATPTSLLALEFELANVKEKEYSLMHLQKDFDPSSSEMKDYGSEDIEHESSIQKILLKPTSTDGVIEKISHESRNSVSIFDEVFIKYFLSGKHCLYGGGTGWWKYEFCYGKSVIQFHEDINGRTEIVLGVFNEIIHKQWIKEVNSGKHILKLDGKILQVIHFYAGGDICEDVNIARSVEVRIRCRESFGSQTAVTLYLLEPHTCNYVLSVESPRFCALLQEADEYGLIKFPEERNKT</sequence>
<evidence type="ECO:0000313" key="10">
    <source>
        <dbReference type="WBParaSite" id="DME_0000618701-mRNA-1"/>
    </source>
</evidence>
<evidence type="ECO:0000256" key="4">
    <source>
        <dbReference type="ARBA" id="ARBA00023157"/>
    </source>
</evidence>
<dbReference type="WBParaSite" id="DME_0000618701-mRNA-1">
    <property type="protein sequence ID" value="DME_0000618701-mRNA-1"/>
    <property type="gene ID" value="DME_0000618701"/>
</dbReference>
<evidence type="ECO:0000256" key="5">
    <source>
        <dbReference type="ARBA" id="ARBA00037585"/>
    </source>
</evidence>
<dbReference type="Pfam" id="PF07915">
    <property type="entry name" value="PRKCSH"/>
    <property type="match status" value="2"/>
</dbReference>
<feature type="domain" description="MRH" evidence="8">
    <location>
        <begin position="63"/>
        <end position="192"/>
    </location>
</feature>
<name>A0A158Q507_DRAME</name>
<dbReference type="AlphaFoldDB" id="A0A158Q507"/>
<dbReference type="InterPro" id="IPR009011">
    <property type="entry name" value="Man6P_isomerase_rcpt-bd_dom_sf"/>
</dbReference>
<evidence type="ECO:0000256" key="1">
    <source>
        <dbReference type="ARBA" id="ARBA00004240"/>
    </source>
</evidence>
<comment type="function">
    <text evidence="5">Probable lectin that binds selectively to improperly folded lumenal proteins. May function in endoplasmic reticulum quality control and endoplasmic reticulum-associated degradation (ERAD) of both non-glycosylated proteins and glycoproteins.</text>
</comment>
<evidence type="ECO:0000313" key="9">
    <source>
        <dbReference type="Proteomes" id="UP000038040"/>
    </source>
</evidence>
<dbReference type="Proteomes" id="UP000038040">
    <property type="component" value="Unplaced"/>
</dbReference>
<dbReference type="GO" id="GO:0030968">
    <property type="term" value="P:endoplasmic reticulum unfolded protein response"/>
    <property type="evidence" value="ECO:0007669"/>
    <property type="project" value="InterPro"/>
</dbReference>
<organism evidence="9 10">
    <name type="scientific">Dracunculus medinensis</name>
    <name type="common">Guinea worm</name>
    <dbReference type="NCBI Taxonomy" id="318479"/>
    <lineage>
        <taxon>Eukaryota</taxon>
        <taxon>Metazoa</taxon>
        <taxon>Ecdysozoa</taxon>
        <taxon>Nematoda</taxon>
        <taxon>Chromadorea</taxon>
        <taxon>Rhabditida</taxon>
        <taxon>Spirurina</taxon>
        <taxon>Dracunculoidea</taxon>
        <taxon>Dracunculidae</taxon>
        <taxon>Dracunculus</taxon>
    </lineage>
</organism>
<dbReference type="InterPro" id="IPR045149">
    <property type="entry name" value="OS-9-like"/>
</dbReference>
<dbReference type="InterPro" id="IPR044865">
    <property type="entry name" value="MRH_dom"/>
</dbReference>
<dbReference type="PANTHER" id="PTHR15414">
    <property type="entry name" value="OS-9-RELATED"/>
    <property type="match status" value="1"/>
</dbReference>